<keyword evidence="1" id="KW-1133">Transmembrane helix</keyword>
<keyword evidence="3" id="KW-1185">Reference proteome</keyword>
<keyword evidence="1" id="KW-0472">Membrane</keyword>
<evidence type="ECO:0000313" key="3">
    <source>
        <dbReference type="Proteomes" id="UP001501257"/>
    </source>
</evidence>
<accession>A0ABP9TJG6</accession>
<sequence length="448" mass="48186">MGFTARVRDRITNRVDSLRSQLWPMPLVAIILSVALGQLLPYLDKELDSRTASEVTGWLFGGGPEAANNLLQTIAGAMVTVTSLTFSLTMVTLQLASSQFSPRVLRTFTRDRIVHNTLALFLATFAYSLTVLRSVRIATDQAPGFVPRISTTLAFVLAVASVLTLVAFLSHLARQIRVESMLQTVFDEAESTLKRVYEDTENPDLVQPGALTANGQGFRPIESRASGFLLSVDYTATNTAALEAGAFVVFDSTPGDSLVRGVPFARARYSTGGELGDEAFDALCDAVSECIITGFERTSVQDATLGLQQLLDIACKALSPGINDGTTAVHAIGHVSALLCGLAERPTGPYLVRDKTETARVLVLRPGLEDMLELAMRQLLRYAMDDPRAAERTVKLLLELAWVDKAGKLAEPLAVQGERAAQALRHSPISGAEAGKLLAMLDAGPQRA</sequence>
<proteinExistence type="predicted"/>
<evidence type="ECO:0000256" key="1">
    <source>
        <dbReference type="SAM" id="Phobius"/>
    </source>
</evidence>
<reference evidence="3" key="1">
    <citation type="journal article" date="2019" name="Int. J. Syst. Evol. Microbiol.">
        <title>The Global Catalogue of Microorganisms (GCM) 10K type strain sequencing project: providing services to taxonomists for standard genome sequencing and annotation.</title>
        <authorList>
            <consortium name="The Broad Institute Genomics Platform"/>
            <consortium name="The Broad Institute Genome Sequencing Center for Infectious Disease"/>
            <person name="Wu L."/>
            <person name="Ma J."/>
        </authorList>
    </citation>
    <scope>NUCLEOTIDE SEQUENCE [LARGE SCALE GENOMIC DNA]</scope>
    <source>
        <strain evidence="3">JCM 18952</strain>
    </source>
</reference>
<dbReference type="RefSeq" id="WP_210099771.1">
    <property type="nucleotide sequence ID" value="NZ_BAABLK010000022.1"/>
</dbReference>
<organism evidence="2 3">
    <name type="scientific">Paeniglutamicibacter antarcticus</name>
    <dbReference type="NCBI Taxonomy" id="494023"/>
    <lineage>
        <taxon>Bacteria</taxon>
        <taxon>Bacillati</taxon>
        <taxon>Actinomycetota</taxon>
        <taxon>Actinomycetes</taxon>
        <taxon>Micrococcales</taxon>
        <taxon>Micrococcaceae</taxon>
        <taxon>Paeniglutamicibacter</taxon>
    </lineage>
</organism>
<protein>
    <submittedName>
        <fullName evidence="2">DUF2254 domain-containing protein</fullName>
    </submittedName>
</protein>
<name>A0ABP9TJG6_9MICC</name>
<feature type="transmembrane region" description="Helical" evidence="1">
    <location>
        <begin position="70"/>
        <end position="93"/>
    </location>
</feature>
<dbReference type="InterPro" id="IPR018723">
    <property type="entry name" value="DUF2254_membrane"/>
</dbReference>
<evidence type="ECO:0000313" key="2">
    <source>
        <dbReference type="EMBL" id="GAA5226731.1"/>
    </source>
</evidence>
<gene>
    <name evidence="2" type="ORF">GCM10025778_12640</name>
</gene>
<dbReference type="Proteomes" id="UP001501257">
    <property type="component" value="Unassembled WGS sequence"/>
</dbReference>
<dbReference type="Pfam" id="PF10011">
    <property type="entry name" value="DUF2254"/>
    <property type="match status" value="1"/>
</dbReference>
<feature type="transmembrane region" description="Helical" evidence="1">
    <location>
        <begin position="152"/>
        <end position="173"/>
    </location>
</feature>
<dbReference type="EMBL" id="BAABLK010000022">
    <property type="protein sequence ID" value="GAA5226731.1"/>
    <property type="molecule type" value="Genomic_DNA"/>
</dbReference>
<keyword evidence="1" id="KW-0812">Transmembrane</keyword>
<feature type="transmembrane region" description="Helical" evidence="1">
    <location>
        <begin position="113"/>
        <end position="132"/>
    </location>
</feature>
<feature type="transmembrane region" description="Helical" evidence="1">
    <location>
        <begin position="21"/>
        <end position="40"/>
    </location>
</feature>
<comment type="caution">
    <text evidence="2">The sequence shown here is derived from an EMBL/GenBank/DDBJ whole genome shotgun (WGS) entry which is preliminary data.</text>
</comment>